<organism evidence="1 2">
    <name type="scientific">Persea americana</name>
    <name type="common">Avocado</name>
    <dbReference type="NCBI Taxonomy" id="3435"/>
    <lineage>
        <taxon>Eukaryota</taxon>
        <taxon>Viridiplantae</taxon>
        <taxon>Streptophyta</taxon>
        <taxon>Embryophyta</taxon>
        <taxon>Tracheophyta</taxon>
        <taxon>Spermatophyta</taxon>
        <taxon>Magnoliopsida</taxon>
        <taxon>Magnoliidae</taxon>
        <taxon>Laurales</taxon>
        <taxon>Lauraceae</taxon>
        <taxon>Persea</taxon>
    </lineage>
</organism>
<comment type="caution">
    <text evidence="1">The sequence shown here is derived from an EMBL/GenBank/DDBJ whole genome shotgun (WGS) entry which is preliminary data.</text>
</comment>
<protein>
    <submittedName>
        <fullName evidence="1">Uncharacterized protein</fullName>
    </submittedName>
</protein>
<accession>A0ACC2LD05</accession>
<sequence>MARSKDDVKYGTAQAKLNEDESLRVAYKAGTPIEAGKIAESEPLQLFSVGPCIFHAQPNPNHDNRPSHAHDDHDHDRDDPVTKTNPKPKPTSAN</sequence>
<reference evidence="1 2" key="1">
    <citation type="journal article" date="2022" name="Hortic Res">
        <title>A haplotype resolved chromosomal level avocado genome allows analysis of novel avocado genes.</title>
        <authorList>
            <person name="Nath O."/>
            <person name="Fletcher S.J."/>
            <person name="Hayward A."/>
            <person name="Shaw L.M."/>
            <person name="Masouleh A.K."/>
            <person name="Furtado A."/>
            <person name="Henry R.J."/>
            <person name="Mitter N."/>
        </authorList>
    </citation>
    <scope>NUCLEOTIDE SEQUENCE [LARGE SCALE GENOMIC DNA]</scope>
    <source>
        <strain evidence="2">cv. Hass</strain>
    </source>
</reference>
<evidence type="ECO:0000313" key="2">
    <source>
        <dbReference type="Proteomes" id="UP001234297"/>
    </source>
</evidence>
<gene>
    <name evidence="1" type="ORF">MRB53_024654</name>
</gene>
<proteinExistence type="predicted"/>
<dbReference type="Proteomes" id="UP001234297">
    <property type="component" value="Chromosome 7"/>
</dbReference>
<evidence type="ECO:0000313" key="1">
    <source>
        <dbReference type="EMBL" id="KAJ8631331.1"/>
    </source>
</evidence>
<dbReference type="EMBL" id="CM056815">
    <property type="protein sequence ID" value="KAJ8631331.1"/>
    <property type="molecule type" value="Genomic_DNA"/>
</dbReference>
<name>A0ACC2LD05_PERAE</name>
<keyword evidence="2" id="KW-1185">Reference proteome</keyword>